<gene>
    <name evidence="1" type="ORF">ACFQJC_05075</name>
</gene>
<evidence type="ECO:0008006" key="3">
    <source>
        <dbReference type="Google" id="ProtNLM"/>
    </source>
</evidence>
<proteinExistence type="predicted"/>
<evidence type="ECO:0000313" key="2">
    <source>
        <dbReference type="Proteomes" id="UP001596481"/>
    </source>
</evidence>
<sequence length="57" mass="6108">MSTSTPSDSVLVETPRGHTREAHVVSAELIATISDLDERLTVDVDGVELCVLASDLR</sequence>
<keyword evidence="2" id="KW-1185">Reference proteome</keyword>
<dbReference type="EMBL" id="JBHTAA010000001">
    <property type="protein sequence ID" value="MFC7202878.1"/>
    <property type="molecule type" value="Genomic_DNA"/>
</dbReference>
<protein>
    <recommendedName>
        <fullName evidence="3">STAS domain-containing protein</fullName>
    </recommendedName>
</protein>
<organism evidence="1 2">
    <name type="scientific">Haloferax namakaokahaiae</name>
    <dbReference type="NCBI Taxonomy" id="1748331"/>
    <lineage>
        <taxon>Archaea</taxon>
        <taxon>Methanobacteriati</taxon>
        <taxon>Methanobacteriota</taxon>
        <taxon>Stenosarchaea group</taxon>
        <taxon>Halobacteria</taxon>
        <taxon>Halobacteriales</taxon>
        <taxon>Haloferacaceae</taxon>
        <taxon>Haloferax</taxon>
    </lineage>
</organism>
<reference evidence="1 2" key="1">
    <citation type="journal article" date="2019" name="Int. J. Syst. Evol. Microbiol.">
        <title>The Global Catalogue of Microorganisms (GCM) 10K type strain sequencing project: providing services to taxonomists for standard genome sequencing and annotation.</title>
        <authorList>
            <consortium name="The Broad Institute Genomics Platform"/>
            <consortium name="The Broad Institute Genome Sequencing Center for Infectious Disease"/>
            <person name="Wu L."/>
            <person name="Ma J."/>
        </authorList>
    </citation>
    <scope>NUCLEOTIDE SEQUENCE [LARGE SCALE GENOMIC DNA]</scope>
    <source>
        <strain evidence="1 2">DSM 29988</strain>
    </source>
</reference>
<accession>A0ABD5ZCD4</accession>
<dbReference type="Proteomes" id="UP001596481">
    <property type="component" value="Unassembled WGS sequence"/>
</dbReference>
<dbReference type="AlphaFoldDB" id="A0ABD5ZCD4"/>
<name>A0ABD5ZCD4_9EURY</name>
<dbReference type="RefSeq" id="WP_390222165.1">
    <property type="nucleotide sequence ID" value="NZ_JBHTAA010000001.1"/>
</dbReference>
<comment type="caution">
    <text evidence="1">The sequence shown here is derived from an EMBL/GenBank/DDBJ whole genome shotgun (WGS) entry which is preliminary data.</text>
</comment>
<evidence type="ECO:0000313" key="1">
    <source>
        <dbReference type="EMBL" id="MFC7202878.1"/>
    </source>
</evidence>